<evidence type="ECO:0000313" key="2">
    <source>
        <dbReference type="EMBL" id="CAG5084817.1"/>
    </source>
</evidence>
<gene>
    <name evidence="2" type="ORF">CRYO30217_02574</name>
</gene>
<dbReference type="SUPFAM" id="SSF109854">
    <property type="entry name" value="DinB/YfiT-like putative metalloenzymes"/>
    <property type="match status" value="1"/>
</dbReference>
<proteinExistence type="predicted"/>
<sequence>MTAELSYSFEVLGVTRNNVLNLLDELSYEQLIKVPEGFNNSILWNAVHNLTVQQLLCYRLSDLELSVDEKFIDPFKKGTTGKEVISEELIAEFKQVYITSIAQLREDYKMGLFKTFQEYTTSYNITLKSVEEVINFNNTHEGLHFGYMMALKKLVI</sequence>
<dbReference type="Pfam" id="PF12867">
    <property type="entry name" value="DinB_2"/>
    <property type="match status" value="1"/>
</dbReference>
<protein>
    <recommendedName>
        <fullName evidence="1">DinB-like domain-containing protein</fullName>
    </recommendedName>
</protein>
<keyword evidence="3" id="KW-1185">Reference proteome</keyword>
<evidence type="ECO:0000313" key="3">
    <source>
        <dbReference type="Proteomes" id="UP000683507"/>
    </source>
</evidence>
<feature type="domain" description="DinB-like" evidence="1">
    <location>
        <begin position="15"/>
        <end position="148"/>
    </location>
</feature>
<dbReference type="RefSeq" id="WP_258542793.1">
    <property type="nucleotide sequence ID" value="NZ_OU015584.1"/>
</dbReference>
<name>A0A916ND87_9FLAO</name>
<dbReference type="EMBL" id="OU015584">
    <property type="protein sequence ID" value="CAG5084817.1"/>
    <property type="molecule type" value="Genomic_DNA"/>
</dbReference>
<organism evidence="2 3">
    <name type="scientific">Parvicella tangerina</name>
    <dbReference type="NCBI Taxonomy" id="2829795"/>
    <lineage>
        <taxon>Bacteria</taxon>
        <taxon>Pseudomonadati</taxon>
        <taxon>Bacteroidota</taxon>
        <taxon>Flavobacteriia</taxon>
        <taxon>Flavobacteriales</taxon>
        <taxon>Parvicellaceae</taxon>
        <taxon>Parvicella</taxon>
    </lineage>
</organism>
<dbReference type="Proteomes" id="UP000683507">
    <property type="component" value="Chromosome"/>
</dbReference>
<dbReference type="Gene3D" id="1.20.120.450">
    <property type="entry name" value="dinb family like domain"/>
    <property type="match status" value="1"/>
</dbReference>
<accession>A0A916ND87</accession>
<reference evidence="2" key="1">
    <citation type="submission" date="2021-04" db="EMBL/GenBank/DDBJ databases">
        <authorList>
            <person name="Rodrigo-Torres L."/>
            <person name="Arahal R. D."/>
            <person name="Lucena T."/>
        </authorList>
    </citation>
    <scope>NUCLEOTIDE SEQUENCE</scope>
    <source>
        <strain evidence="2">AS29M-1</strain>
    </source>
</reference>
<dbReference type="AlphaFoldDB" id="A0A916ND87"/>
<dbReference type="InterPro" id="IPR034660">
    <property type="entry name" value="DinB/YfiT-like"/>
</dbReference>
<dbReference type="KEGG" id="ptan:CRYO30217_02574"/>
<dbReference type="InterPro" id="IPR024775">
    <property type="entry name" value="DinB-like"/>
</dbReference>
<evidence type="ECO:0000259" key="1">
    <source>
        <dbReference type="Pfam" id="PF12867"/>
    </source>
</evidence>